<comment type="similarity">
    <text evidence="3">Belongs to the snRNP Sm proteins family. SmF/LSm6 subfamily.</text>
</comment>
<dbReference type="InterPro" id="IPR047575">
    <property type="entry name" value="Sm"/>
</dbReference>
<evidence type="ECO:0000259" key="15">
    <source>
        <dbReference type="PROSITE" id="PS52002"/>
    </source>
</evidence>
<evidence type="ECO:0000259" key="14">
    <source>
        <dbReference type="PROSITE" id="PS51019"/>
    </source>
</evidence>
<feature type="non-terminal residue" evidence="16">
    <location>
        <position position="296"/>
    </location>
</feature>
<reference evidence="16" key="1">
    <citation type="journal article" date="2021" name="Cell">
        <title>Tracing the genetic footprints of vertebrate landing in non-teleost ray-finned fishes.</title>
        <authorList>
            <person name="Bi X."/>
            <person name="Wang K."/>
            <person name="Yang L."/>
            <person name="Pan H."/>
            <person name="Jiang H."/>
            <person name="Wei Q."/>
            <person name="Fang M."/>
            <person name="Yu H."/>
            <person name="Zhu C."/>
            <person name="Cai Y."/>
            <person name="He Y."/>
            <person name="Gan X."/>
            <person name="Zeng H."/>
            <person name="Yu D."/>
            <person name="Zhu Y."/>
            <person name="Jiang H."/>
            <person name="Qiu Q."/>
            <person name="Yang H."/>
            <person name="Zhang Y.E."/>
            <person name="Wang W."/>
            <person name="Zhu M."/>
            <person name="He S."/>
            <person name="Zhang G."/>
        </authorList>
    </citation>
    <scope>NUCLEOTIDE SEQUENCE</scope>
    <source>
        <strain evidence="16">Allg_001</strain>
    </source>
</reference>
<dbReference type="EMBL" id="JAAWVO010030503">
    <property type="protein sequence ID" value="MBN3316536.1"/>
    <property type="molecule type" value="Genomic_DNA"/>
</dbReference>
<accession>A0A8J7NP75</accession>
<dbReference type="CDD" id="cd01726">
    <property type="entry name" value="LSm6"/>
    <property type="match status" value="1"/>
</dbReference>
<evidence type="ECO:0000256" key="9">
    <source>
        <dbReference type="ARBA" id="ARBA00023187"/>
    </source>
</evidence>
<evidence type="ECO:0000256" key="10">
    <source>
        <dbReference type="ARBA" id="ARBA00023242"/>
    </source>
</evidence>
<keyword evidence="7" id="KW-0747">Spliceosome</keyword>
<dbReference type="GO" id="GO:0005737">
    <property type="term" value="C:cytoplasm"/>
    <property type="evidence" value="ECO:0007669"/>
    <property type="project" value="UniProtKB-SubCell"/>
</dbReference>
<evidence type="ECO:0000256" key="3">
    <source>
        <dbReference type="ARBA" id="ARBA00007927"/>
    </source>
</evidence>
<evidence type="ECO:0000313" key="16">
    <source>
        <dbReference type="EMBL" id="MBN3316536.1"/>
    </source>
</evidence>
<feature type="domain" description="Sm" evidence="15">
    <location>
        <begin position="7"/>
        <end position="79"/>
    </location>
</feature>
<dbReference type="PANTHER" id="PTHR45828:SF51">
    <property type="entry name" value="REELIN DOMAIN-CONTAINING PROTEIN 1"/>
    <property type="match status" value="1"/>
</dbReference>
<dbReference type="AlphaFoldDB" id="A0A8J7NP75"/>
<evidence type="ECO:0000256" key="12">
    <source>
        <dbReference type="ARBA" id="ARBA00054795"/>
    </source>
</evidence>
<protein>
    <recommendedName>
        <fullName evidence="4">U6 snRNA-associated Sm-like protein LSm6</fullName>
    </recommendedName>
</protein>
<gene>
    <name evidence="16" type="primary">Lsm6</name>
    <name evidence="16" type="ORF">GTO95_0012310</name>
</gene>
<dbReference type="SMART" id="SM00651">
    <property type="entry name" value="Sm"/>
    <property type="match status" value="1"/>
</dbReference>
<keyword evidence="17" id="KW-1185">Reference proteome</keyword>
<dbReference type="InterPro" id="IPR001163">
    <property type="entry name" value="Sm_dom_euk/arc"/>
</dbReference>
<keyword evidence="11" id="KW-0687">Ribonucleoprotein</keyword>
<dbReference type="Proteomes" id="UP000736164">
    <property type="component" value="Unassembled WGS sequence"/>
</dbReference>
<feature type="non-terminal residue" evidence="16">
    <location>
        <position position="1"/>
    </location>
</feature>
<evidence type="ECO:0000256" key="1">
    <source>
        <dbReference type="ARBA" id="ARBA00004123"/>
    </source>
</evidence>
<keyword evidence="9" id="KW-0508">mRNA splicing</keyword>
<comment type="subcellular location">
    <subcellularLocation>
        <location evidence="2">Cytoplasm</location>
    </subcellularLocation>
    <subcellularLocation>
        <location evidence="1">Nucleus</location>
    </subcellularLocation>
</comment>
<evidence type="ECO:0000256" key="4">
    <source>
        <dbReference type="ARBA" id="ARBA00014768"/>
    </source>
</evidence>
<keyword evidence="10" id="KW-0539">Nucleus</keyword>
<dbReference type="GO" id="GO:0000398">
    <property type="term" value="P:mRNA splicing, via spliceosome"/>
    <property type="evidence" value="ECO:0007669"/>
    <property type="project" value="UniProtKB-ARBA"/>
</dbReference>
<proteinExistence type="inferred from homology"/>
<dbReference type="PANTHER" id="PTHR45828">
    <property type="entry name" value="CYTOCHROME B561/FERRIC REDUCTASE TRANSMEMBRANE"/>
    <property type="match status" value="1"/>
</dbReference>
<feature type="domain" description="Reelin" evidence="14">
    <location>
        <begin position="96"/>
        <end position="258"/>
    </location>
</feature>
<dbReference type="InterPro" id="IPR010920">
    <property type="entry name" value="LSM_dom_sf"/>
</dbReference>
<evidence type="ECO:0000256" key="8">
    <source>
        <dbReference type="ARBA" id="ARBA00022884"/>
    </source>
</evidence>
<sequence length="296" mass="32713">MSLRKQTPSDFLKQIIGRPVVVKLNSGVDYRGVLACLDGYMNIAVEQTEEYVNGQLKNKYGDAFLRGNNVGTDEIFKRVKSGSEQLLLVGVALSLVPCTWSFSHGANPSACMDMKPRHISAQPQDPHSNYITLQTEAVSYHPGGTVHVVVRSTRDFMGFLLQARRVTDDRIAGTFVLIPHGSQRLRCEEEGDTVTHSDKQLKRNLSFVWQAPDRPAGDVRFFITVVQSYFTYWARIESAIVHDQTPANFTPVVAVSGQEIAPSGLAFDINTTSTGTDMYIFKTVPLAGQSCGTDYS</sequence>
<evidence type="ECO:0000256" key="13">
    <source>
        <dbReference type="ARBA" id="ARBA00065816"/>
    </source>
</evidence>
<name>A0A8J7NP75_ATRSP</name>
<dbReference type="Pfam" id="PF01423">
    <property type="entry name" value="LSM"/>
    <property type="match status" value="1"/>
</dbReference>
<comment type="caution">
    <text evidence="16">The sequence shown here is derived from an EMBL/GenBank/DDBJ whole genome shotgun (WGS) entry which is preliminary data.</text>
</comment>
<evidence type="ECO:0000313" key="17">
    <source>
        <dbReference type="Proteomes" id="UP000736164"/>
    </source>
</evidence>
<keyword evidence="5" id="KW-0963">Cytoplasm</keyword>
<organism evidence="16 17">
    <name type="scientific">Atractosteus spatula</name>
    <name type="common">Alligator gar</name>
    <name type="synonym">Lepisosteus spatula</name>
    <dbReference type="NCBI Taxonomy" id="7917"/>
    <lineage>
        <taxon>Eukaryota</taxon>
        <taxon>Metazoa</taxon>
        <taxon>Chordata</taxon>
        <taxon>Craniata</taxon>
        <taxon>Vertebrata</taxon>
        <taxon>Euteleostomi</taxon>
        <taxon>Actinopterygii</taxon>
        <taxon>Neopterygii</taxon>
        <taxon>Holostei</taxon>
        <taxon>Semionotiformes</taxon>
        <taxon>Lepisosteidae</taxon>
        <taxon>Atractosteus</taxon>
    </lineage>
</organism>
<dbReference type="Gene3D" id="2.60.40.4060">
    <property type="entry name" value="Reeler domain"/>
    <property type="match status" value="1"/>
</dbReference>
<keyword evidence="8" id="KW-0694">RNA-binding</keyword>
<dbReference type="FunFam" id="2.30.30.100:FF:000010">
    <property type="entry name" value="U6 snRNA-associated Sm-like protein LSm6"/>
    <property type="match status" value="1"/>
</dbReference>
<dbReference type="GO" id="GO:0005681">
    <property type="term" value="C:spliceosomal complex"/>
    <property type="evidence" value="ECO:0007669"/>
    <property type="project" value="UniProtKB-KW"/>
</dbReference>
<comment type="subunit">
    <text evidence="13">Component of the precatalytic spliceosome (spliceosome B complex). Component of the U4/U6-U5 tri-snRNP complex, a building block of the precatalytic spliceosome (spliceosome B complex). The U4/U6-U5 tri-snRNP complex is composed of the U4, U6 and U5 snRNAs and at least PRPF3, PRPF4, PRPF6, PRPF8, PRPF31, SNRNP200, TXNL4A, SNRNP40, SNRPB, SNRPD1, SNRPD2, SNRPD3, SNRPE, SNRPF, SNRPG, DDX23, CD2BP2, PPIH, SNU13, EFTUD2, SART1 and USP39, plus LSM2, LSM3, LSM4, LSM5, LSM6, LSM7 and LSM8. LSM2, LSM3, LSM4, LSM5, LSM6, LSM7 and LSM8 form a heptameric, ring-shaped subcomplex (the LSM2-8 complex) that is part of the U4/U6-U5 tri-snRNP complex and the precatalytic spliceosome. Component of the heptameric LSM1-LSM7 complex, which consists of LSM1, LSM2, LSM3, LSM4, LSM5, LSM6 and LSM7.</text>
</comment>
<dbReference type="InterPro" id="IPR051237">
    <property type="entry name" value="Ferric-chelate_Red/DefProt"/>
</dbReference>
<dbReference type="Pfam" id="PF02014">
    <property type="entry name" value="Reeler"/>
    <property type="match status" value="1"/>
</dbReference>
<dbReference type="SUPFAM" id="SSF50182">
    <property type="entry name" value="Sm-like ribonucleoproteins"/>
    <property type="match status" value="1"/>
</dbReference>
<keyword evidence="6" id="KW-0507">mRNA processing</keyword>
<dbReference type="InterPro" id="IPR042307">
    <property type="entry name" value="Reeler_sf"/>
</dbReference>
<comment type="function">
    <text evidence="12">Plays a role in pre-mRNA splicing as component of the U4/U6-U5 tri-snRNP complex that is involved in spliceosome assembly, and as component of the precatalytic spliceosome (spliceosome B complex). The heptameric LSM2-8 complex binds specifically to the 3'-terminal U-tract of U6 snRNA. Component of LSm protein complexes, which are involved in RNA processing and may function in a chaperone-like manner, facilitating the efficient association of RNA processing factors with their substrates. Component of the cytoplasmic LSM1-LSM7 complex, which is thought to be involved in mRNA degradation by activating the decapping step in the 5'-to-3' mRNA decay pathway.</text>
</comment>
<dbReference type="InterPro" id="IPR002861">
    <property type="entry name" value="Reeler_dom"/>
</dbReference>
<dbReference type="GO" id="GO:0120115">
    <property type="term" value="C:Lsm2-8 complex"/>
    <property type="evidence" value="ECO:0007669"/>
    <property type="project" value="UniProtKB-ARBA"/>
</dbReference>
<dbReference type="PROSITE" id="PS52002">
    <property type="entry name" value="SM"/>
    <property type="match status" value="1"/>
</dbReference>
<evidence type="ECO:0000256" key="5">
    <source>
        <dbReference type="ARBA" id="ARBA00022490"/>
    </source>
</evidence>
<dbReference type="CDD" id="cd08544">
    <property type="entry name" value="Reeler"/>
    <property type="match status" value="1"/>
</dbReference>
<evidence type="ECO:0000256" key="11">
    <source>
        <dbReference type="ARBA" id="ARBA00023274"/>
    </source>
</evidence>
<dbReference type="PROSITE" id="PS51019">
    <property type="entry name" value="REELIN"/>
    <property type="match status" value="1"/>
</dbReference>
<dbReference type="GO" id="GO:0016020">
    <property type="term" value="C:membrane"/>
    <property type="evidence" value="ECO:0007669"/>
    <property type="project" value="TreeGrafter"/>
</dbReference>
<evidence type="ECO:0000256" key="7">
    <source>
        <dbReference type="ARBA" id="ARBA00022728"/>
    </source>
</evidence>
<evidence type="ECO:0000256" key="6">
    <source>
        <dbReference type="ARBA" id="ARBA00022664"/>
    </source>
</evidence>
<dbReference type="Gene3D" id="2.30.30.100">
    <property type="match status" value="1"/>
</dbReference>
<evidence type="ECO:0000256" key="2">
    <source>
        <dbReference type="ARBA" id="ARBA00004496"/>
    </source>
</evidence>
<dbReference type="GO" id="GO:0003723">
    <property type="term" value="F:RNA binding"/>
    <property type="evidence" value="ECO:0007669"/>
    <property type="project" value="UniProtKB-KW"/>
</dbReference>